<comment type="catalytic activity">
    <reaction evidence="8">
        <text>a uridine in tRNA = a pseudouridine in tRNA</text>
        <dbReference type="Rhea" id="RHEA:54572"/>
        <dbReference type="Rhea" id="RHEA-COMP:13339"/>
        <dbReference type="Rhea" id="RHEA-COMP:13934"/>
        <dbReference type="ChEBI" id="CHEBI:65314"/>
        <dbReference type="ChEBI" id="CHEBI:65315"/>
    </reaction>
</comment>
<dbReference type="InterPro" id="IPR001406">
    <property type="entry name" value="PsdUridine_synth_TruA"/>
</dbReference>
<keyword evidence="7" id="KW-0539">Nucleus</keyword>
<dbReference type="FunFam" id="3.30.70.580:FF:000002">
    <property type="entry name" value="tRNA pseudouridine synthase"/>
    <property type="match status" value="1"/>
</dbReference>
<feature type="region of interest" description="Disordered" evidence="11">
    <location>
        <begin position="1"/>
        <end position="106"/>
    </location>
</feature>
<protein>
    <submittedName>
        <fullName evidence="13">tRNA pseudouridylate synthase</fullName>
    </submittedName>
</protein>
<dbReference type="InterPro" id="IPR020095">
    <property type="entry name" value="PsdUridine_synth_TruA_C"/>
</dbReference>
<keyword evidence="4" id="KW-0507">mRNA processing</keyword>
<evidence type="ECO:0000256" key="7">
    <source>
        <dbReference type="ARBA" id="ARBA00023242"/>
    </source>
</evidence>
<evidence type="ECO:0000256" key="5">
    <source>
        <dbReference type="ARBA" id="ARBA00022694"/>
    </source>
</evidence>
<dbReference type="EMBL" id="GL883006">
    <property type="protein sequence ID" value="EGG25016.1"/>
    <property type="molecule type" value="Genomic_DNA"/>
</dbReference>
<organism evidence="13 14">
    <name type="scientific">Cavenderia fasciculata</name>
    <name type="common">Slime mold</name>
    <name type="synonym">Dictyostelium fasciculatum</name>
    <dbReference type="NCBI Taxonomy" id="261658"/>
    <lineage>
        <taxon>Eukaryota</taxon>
        <taxon>Amoebozoa</taxon>
        <taxon>Evosea</taxon>
        <taxon>Eumycetozoa</taxon>
        <taxon>Dictyostelia</taxon>
        <taxon>Acytosteliales</taxon>
        <taxon>Cavenderiaceae</taxon>
        <taxon>Cavenderia</taxon>
    </lineage>
</organism>
<dbReference type="GO" id="GO:0005634">
    <property type="term" value="C:nucleus"/>
    <property type="evidence" value="ECO:0007669"/>
    <property type="project" value="UniProtKB-SubCell"/>
</dbReference>
<comment type="subcellular location">
    <subcellularLocation>
        <location evidence="2">Nucleus</location>
    </subcellularLocation>
</comment>
<dbReference type="KEGG" id="dfa:DFA_03262"/>
<dbReference type="PANTHER" id="PTHR11142">
    <property type="entry name" value="PSEUDOURIDYLATE SYNTHASE"/>
    <property type="match status" value="1"/>
</dbReference>
<evidence type="ECO:0000256" key="2">
    <source>
        <dbReference type="ARBA" id="ARBA00004123"/>
    </source>
</evidence>
<sequence length="542" mass="62039">MDQDNNNKKRSIEESKDTDVATTTTTTTTTTDEQQPKIVKQEDQLDKKTATVYGDDEEGGADDDEEDEDEDQDERQKARQEKNKDKNFQAQQRLTVEELTEQQNKTKITTDQSKKKKIAFCVGYSGTNYCGMQKNWGYSTIEEELEKACFKTGSISPNNFYSQRKIDWIRCARTDKGVSAVRNMVSCKLEYDPPTLEELKNAINSHLPEDIKVFGIKRVNNSFHAKNCVDGRSYLYITPTFAFEPVHATSGRPETYKFDETERSRVNSMLAMFLGTHKFHNYTSRKDSGDPSAKRTMSLFQCSEPFVMEGIEFVSINIIGGSFMLHQIRKMIGFVMSVMRRGFFWEKNNDTESLDYVRKIITATLCHRQFNLPMAPGTGLMLDACLFDVWTKKFKSVHGDLEFSEAKEEMEQFKKEKIFKQIVLLEKEKKEFTNWIVTNLDPYPLPYDYLIETYTNQPPAPPKKKQEFKEKPKNRKDKKVPEYRKLNFAEKKEETVSSSSSSTVAVVVPVSTETTIATDAAVPTSVVVPTENAVAPAETNTN</sequence>
<evidence type="ECO:0000256" key="11">
    <source>
        <dbReference type="SAM" id="MobiDB-lite"/>
    </source>
</evidence>
<evidence type="ECO:0000313" key="14">
    <source>
        <dbReference type="Proteomes" id="UP000007797"/>
    </source>
</evidence>
<dbReference type="RefSeq" id="XP_004362867.1">
    <property type="nucleotide sequence ID" value="XM_004362810.1"/>
</dbReference>
<dbReference type="GO" id="GO:1990481">
    <property type="term" value="P:mRNA pseudouridine synthesis"/>
    <property type="evidence" value="ECO:0007669"/>
    <property type="project" value="TreeGrafter"/>
</dbReference>
<name>F4PH32_CACFS</name>
<evidence type="ECO:0000256" key="4">
    <source>
        <dbReference type="ARBA" id="ARBA00022664"/>
    </source>
</evidence>
<dbReference type="OrthoDB" id="10256309at2759"/>
<dbReference type="Gene3D" id="3.30.70.580">
    <property type="entry name" value="Pseudouridine synthase I, catalytic domain, N-terminal subdomain"/>
    <property type="match status" value="1"/>
</dbReference>
<dbReference type="InterPro" id="IPR041708">
    <property type="entry name" value="PUS1/PUS2-like"/>
</dbReference>
<keyword evidence="14" id="KW-1185">Reference proteome</keyword>
<proteinExistence type="inferred from homology"/>
<dbReference type="GeneID" id="14877545"/>
<evidence type="ECO:0000256" key="9">
    <source>
        <dbReference type="PIRSR" id="PIRSR641708-1"/>
    </source>
</evidence>
<feature type="region of interest" description="Disordered" evidence="11">
    <location>
        <begin position="456"/>
        <end position="484"/>
    </location>
</feature>
<feature type="compositionally biased region" description="Acidic residues" evidence="11">
    <location>
        <begin position="54"/>
        <end position="73"/>
    </location>
</feature>
<feature type="compositionally biased region" description="Basic and acidic residues" evidence="11">
    <location>
        <begin position="39"/>
        <end position="49"/>
    </location>
</feature>
<feature type="compositionally biased region" description="Basic and acidic residues" evidence="11">
    <location>
        <begin position="1"/>
        <end position="19"/>
    </location>
</feature>
<dbReference type="InterPro" id="IPR020097">
    <property type="entry name" value="PsdUridine_synth_TruA_a/b_dom"/>
</dbReference>
<dbReference type="CDD" id="cd02568">
    <property type="entry name" value="PseudoU_synth_PUS1_PUS2"/>
    <property type="match status" value="1"/>
</dbReference>
<evidence type="ECO:0000256" key="1">
    <source>
        <dbReference type="ARBA" id="ARBA00001166"/>
    </source>
</evidence>
<dbReference type="FunFam" id="3.30.70.660:FF:000002">
    <property type="entry name" value="tRNA pseudouridine synthase"/>
    <property type="match status" value="1"/>
</dbReference>
<dbReference type="InterPro" id="IPR020103">
    <property type="entry name" value="PsdUridine_synth_cat_dom_sf"/>
</dbReference>
<dbReference type="AlphaFoldDB" id="F4PH32"/>
<evidence type="ECO:0000313" key="13">
    <source>
        <dbReference type="EMBL" id="EGG25016.1"/>
    </source>
</evidence>
<evidence type="ECO:0000256" key="6">
    <source>
        <dbReference type="ARBA" id="ARBA00023235"/>
    </source>
</evidence>
<dbReference type="InterPro" id="IPR020094">
    <property type="entry name" value="TruA/RsuA/RluB/E/F_N"/>
</dbReference>
<dbReference type="Gene3D" id="3.30.70.660">
    <property type="entry name" value="Pseudouridine synthase I, catalytic domain, C-terminal subdomain"/>
    <property type="match status" value="1"/>
</dbReference>
<dbReference type="GO" id="GO:0003723">
    <property type="term" value="F:RNA binding"/>
    <property type="evidence" value="ECO:0007669"/>
    <property type="project" value="InterPro"/>
</dbReference>
<reference evidence="14" key="1">
    <citation type="journal article" date="2011" name="Genome Res.">
        <title>Phylogeny-wide analysis of social amoeba genomes highlights ancient origins for complex intercellular communication.</title>
        <authorList>
            <person name="Heidel A.J."/>
            <person name="Lawal H.M."/>
            <person name="Felder M."/>
            <person name="Schilde C."/>
            <person name="Helps N.R."/>
            <person name="Tunggal B."/>
            <person name="Rivero F."/>
            <person name="John U."/>
            <person name="Schleicher M."/>
            <person name="Eichinger L."/>
            <person name="Platzer M."/>
            <person name="Noegel A.A."/>
            <person name="Schaap P."/>
            <person name="Gloeckner G."/>
        </authorList>
    </citation>
    <scope>NUCLEOTIDE SEQUENCE [LARGE SCALE GENOMIC DNA]</scope>
    <source>
        <strain evidence="14">SH3</strain>
    </source>
</reference>
<evidence type="ECO:0000256" key="3">
    <source>
        <dbReference type="ARBA" id="ARBA00009375"/>
    </source>
</evidence>
<keyword evidence="6" id="KW-0413">Isomerase</keyword>
<keyword evidence="5" id="KW-0819">tRNA processing</keyword>
<dbReference type="GO" id="GO:0031119">
    <property type="term" value="P:tRNA pseudouridine synthesis"/>
    <property type="evidence" value="ECO:0007669"/>
    <property type="project" value="InterPro"/>
</dbReference>
<dbReference type="GO" id="GO:0006397">
    <property type="term" value="P:mRNA processing"/>
    <property type="evidence" value="ECO:0007669"/>
    <property type="project" value="UniProtKB-KW"/>
</dbReference>
<feature type="binding site" evidence="10">
    <location>
        <position position="234"/>
    </location>
    <ligand>
        <name>substrate</name>
    </ligand>
</feature>
<dbReference type="Pfam" id="PF01416">
    <property type="entry name" value="PseudoU_synth_1"/>
    <property type="match status" value="1"/>
</dbReference>
<accession>F4PH32</accession>
<comment type="catalytic activity">
    <reaction evidence="1">
        <text>a uridine in mRNA = a pseudouridine in mRNA</text>
        <dbReference type="Rhea" id="RHEA:56644"/>
        <dbReference type="Rhea" id="RHEA-COMP:14658"/>
        <dbReference type="Rhea" id="RHEA-COMP:14659"/>
        <dbReference type="ChEBI" id="CHEBI:65314"/>
        <dbReference type="ChEBI" id="CHEBI:65315"/>
    </reaction>
</comment>
<comment type="similarity">
    <text evidence="3">Belongs to the tRNA pseudouridine synthase TruA family.</text>
</comment>
<dbReference type="OMA" id="WEWIPVT"/>
<dbReference type="Proteomes" id="UP000007797">
    <property type="component" value="Unassembled WGS sequence"/>
</dbReference>
<dbReference type="PANTHER" id="PTHR11142:SF4">
    <property type="entry name" value="PSEUDOURIDYLATE SYNTHASE 1 HOMOLOG"/>
    <property type="match status" value="1"/>
</dbReference>
<evidence type="ECO:0000256" key="8">
    <source>
        <dbReference type="ARBA" id="ARBA00036943"/>
    </source>
</evidence>
<evidence type="ECO:0000259" key="12">
    <source>
        <dbReference type="Pfam" id="PF01416"/>
    </source>
</evidence>
<feature type="domain" description="Pseudouridine synthase I TruA alpha/beta" evidence="12">
    <location>
        <begin position="271"/>
        <end position="388"/>
    </location>
</feature>
<evidence type="ECO:0000256" key="10">
    <source>
        <dbReference type="PIRSR" id="PIRSR641708-2"/>
    </source>
</evidence>
<dbReference type="STRING" id="1054147.F4PH32"/>
<dbReference type="GO" id="GO:0009982">
    <property type="term" value="F:pseudouridine synthase activity"/>
    <property type="evidence" value="ECO:0007669"/>
    <property type="project" value="InterPro"/>
</dbReference>
<feature type="active site" description="Nucleophile" evidence="9">
    <location>
        <position position="175"/>
    </location>
</feature>
<feature type="compositionally biased region" description="Basic and acidic residues" evidence="11">
    <location>
        <begin position="74"/>
        <end position="87"/>
    </location>
</feature>
<gene>
    <name evidence="13" type="primary">pus1</name>
    <name evidence="13" type="ORF">DFA_03262</name>
</gene>
<dbReference type="NCBIfam" id="TIGR00071">
    <property type="entry name" value="hisT_truA"/>
    <property type="match status" value="1"/>
</dbReference>
<feature type="compositionally biased region" description="Low complexity" evidence="11">
    <location>
        <begin position="22"/>
        <end position="31"/>
    </location>
</feature>
<dbReference type="SUPFAM" id="SSF55120">
    <property type="entry name" value="Pseudouridine synthase"/>
    <property type="match status" value="1"/>
</dbReference>